<reference evidence="1 2" key="1">
    <citation type="journal article" date="2021" name="bioRxiv">
        <title>Chromosome-scale and haplotype-resolved genome assembly of a tetraploid potato cultivar.</title>
        <authorList>
            <person name="Sun H."/>
            <person name="Jiao W.-B."/>
            <person name="Krause K."/>
            <person name="Campoy J.A."/>
            <person name="Goel M."/>
            <person name="Folz-Donahue K."/>
            <person name="Kukat C."/>
            <person name="Huettel B."/>
            <person name="Schneeberger K."/>
        </authorList>
    </citation>
    <scope>NUCLEOTIDE SEQUENCE [LARGE SCALE GENOMIC DNA]</scope>
    <source>
        <strain evidence="1">SolTubOtavaFocal</strain>
        <tissue evidence="1">Leaves</tissue>
    </source>
</reference>
<accession>A0ABQ7W840</accession>
<evidence type="ECO:0000313" key="1">
    <source>
        <dbReference type="EMBL" id="KAH0775967.1"/>
    </source>
</evidence>
<gene>
    <name evidence="1" type="ORF">KY290_007378</name>
</gene>
<protein>
    <submittedName>
        <fullName evidence="1">Uncharacterized protein</fullName>
    </submittedName>
</protein>
<keyword evidence="2" id="KW-1185">Reference proteome</keyword>
<proteinExistence type="predicted"/>
<comment type="caution">
    <text evidence="1">The sequence shown here is derived from an EMBL/GenBank/DDBJ whole genome shotgun (WGS) entry which is preliminary data.</text>
</comment>
<sequence length="119" mass="13629">MDTNIHVFSLWEEHVVSQEMGRRVVHYYLRIPQGSMFKPHAMCCLRGLFGCFWAHKYHEFQHKVACKNRGSGMAGVFDFKASLITIYFKNLPCGFFGEEAVEMSAEWCTDGRSLNPGDG</sequence>
<organism evidence="1 2">
    <name type="scientific">Solanum tuberosum</name>
    <name type="common">Potato</name>
    <dbReference type="NCBI Taxonomy" id="4113"/>
    <lineage>
        <taxon>Eukaryota</taxon>
        <taxon>Viridiplantae</taxon>
        <taxon>Streptophyta</taxon>
        <taxon>Embryophyta</taxon>
        <taxon>Tracheophyta</taxon>
        <taxon>Spermatophyta</taxon>
        <taxon>Magnoliopsida</taxon>
        <taxon>eudicotyledons</taxon>
        <taxon>Gunneridae</taxon>
        <taxon>Pentapetalae</taxon>
        <taxon>asterids</taxon>
        <taxon>lamiids</taxon>
        <taxon>Solanales</taxon>
        <taxon>Solanaceae</taxon>
        <taxon>Solanoideae</taxon>
        <taxon>Solaneae</taxon>
        <taxon>Solanum</taxon>
    </lineage>
</organism>
<dbReference type="Proteomes" id="UP000826656">
    <property type="component" value="Unassembled WGS sequence"/>
</dbReference>
<dbReference type="EMBL" id="JAIVGD010000003">
    <property type="protein sequence ID" value="KAH0775967.1"/>
    <property type="molecule type" value="Genomic_DNA"/>
</dbReference>
<evidence type="ECO:0000313" key="2">
    <source>
        <dbReference type="Proteomes" id="UP000826656"/>
    </source>
</evidence>
<name>A0ABQ7W840_SOLTU</name>